<dbReference type="Proteomes" id="UP000248168">
    <property type="component" value="Unassembled WGS sequence"/>
</dbReference>
<feature type="transmembrane region" description="Helical" evidence="1">
    <location>
        <begin position="58"/>
        <end position="82"/>
    </location>
</feature>
<keyword evidence="1" id="KW-0812">Transmembrane</keyword>
<keyword evidence="1" id="KW-0472">Membrane</keyword>
<dbReference type="EMBL" id="OUNR01000017">
    <property type="protein sequence ID" value="SPP65664.1"/>
    <property type="molecule type" value="Genomic_DNA"/>
</dbReference>
<dbReference type="PANTHER" id="PTHR40547:SF1">
    <property type="entry name" value="SLL0298 PROTEIN"/>
    <property type="match status" value="1"/>
</dbReference>
<dbReference type="AlphaFoldDB" id="A0A330L9Y0"/>
<dbReference type="OrthoDB" id="9794343at2"/>
<dbReference type="InterPro" id="IPR018639">
    <property type="entry name" value="DUF2062"/>
</dbReference>
<keyword evidence="1" id="KW-1133">Transmembrane helix</keyword>
<dbReference type="PANTHER" id="PTHR40547">
    <property type="entry name" value="SLL0298 PROTEIN"/>
    <property type="match status" value="1"/>
</dbReference>
<name>A0A330L9Y0_9BACT</name>
<proteinExistence type="predicted"/>
<evidence type="ECO:0000313" key="3">
    <source>
        <dbReference type="EMBL" id="SPP65664.1"/>
    </source>
</evidence>
<evidence type="ECO:0000313" key="4">
    <source>
        <dbReference type="Proteomes" id="UP000248168"/>
    </source>
</evidence>
<evidence type="ECO:0000256" key="1">
    <source>
        <dbReference type="SAM" id="Phobius"/>
    </source>
</evidence>
<dbReference type="InParanoid" id="A0A330L9Y0"/>
<keyword evidence="4" id="KW-1185">Reference proteome</keyword>
<gene>
    <name evidence="3" type="ORF">NITLEN_40137</name>
</gene>
<dbReference type="Pfam" id="PF09835">
    <property type="entry name" value="DUF2062"/>
    <property type="match status" value="1"/>
</dbReference>
<feature type="transmembrane region" description="Helical" evidence="1">
    <location>
        <begin position="25"/>
        <end position="51"/>
    </location>
</feature>
<protein>
    <recommendedName>
        <fullName evidence="2">DUF2062 domain-containing protein</fullName>
    </recommendedName>
</protein>
<feature type="domain" description="DUF2062" evidence="2">
    <location>
        <begin position="6"/>
        <end position="145"/>
    </location>
</feature>
<sequence length="164" mass="18150">MGERTSFRTLLRQVLHLQEPPQRTALAFALGVFVAFCPAYGFHMILVGLFTWLFRLNFVALLAGALINNPWTIAPILGLTYWSGALLIGQTDTPAFDWQDLSFSGLYQQMLPYALPFTLGGIVLSLVGSLLAYPAACYFISKYRRSCSPSPCDPAPLPPHDPLR</sequence>
<dbReference type="RefSeq" id="WP_121989918.1">
    <property type="nucleotide sequence ID" value="NZ_OUNR01000017.1"/>
</dbReference>
<accession>A0A330L9Y0</accession>
<evidence type="ECO:0000259" key="2">
    <source>
        <dbReference type="Pfam" id="PF09835"/>
    </source>
</evidence>
<organism evidence="3 4">
    <name type="scientific">Nitrospira lenta</name>
    <dbReference type="NCBI Taxonomy" id="1436998"/>
    <lineage>
        <taxon>Bacteria</taxon>
        <taxon>Pseudomonadati</taxon>
        <taxon>Nitrospirota</taxon>
        <taxon>Nitrospiria</taxon>
        <taxon>Nitrospirales</taxon>
        <taxon>Nitrospiraceae</taxon>
        <taxon>Nitrospira</taxon>
    </lineage>
</organism>
<feature type="transmembrane region" description="Helical" evidence="1">
    <location>
        <begin position="113"/>
        <end position="140"/>
    </location>
</feature>
<reference evidence="4" key="1">
    <citation type="submission" date="2018-04" db="EMBL/GenBank/DDBJ databases">
        <authorList>
            <person name="Lucker S."/>
            <person name="Sakoula D."/>
        </authorList>
    </citation>
    <scope>NUCLEOTIDE SEQUENCE [LARGE SCALE GENOMIC DNA]</scope>
</reference>